<organism evidence="2 3">
    <name type="scientific">Streptomyces axinellae</name>
    <dbReference type="NCBI Taxonomy" id="552788"/>
    <lineage>
        <taxon>Bacteria</taxon>
        <taxon>Bacillati</taxon>
        <taxon>Actinomycetota</taxon>
        <taxon>Actinomycetes</taxon>
        <taxon>Kitasatosporales</taxon>
        <taxon>Streptomycetaceae</taxon>
        <taxon>Streptomyces</taxon>
    </lineage>
</organism>
<dbReference type="Proteomes" id="UP001501447">
    <property type="component" value="Unassembled WGS sequence"/>
</dbReference>
<protein>
    <recommendedName>
        <fullName evidence="1">Aminoglycoside phosphotransferase domain-containing protein</fullName>
    </recommendedName>
</protein>
<dbReference type="Pfam" id="PF01636">
    <property type="entry name" value="APH"/>
    <property type="match status" value="1"/>
</dbReference>
<comment type="caution">
    <text evidence="2">The sequence shown here is derived from an EMBL/GenBank/DDBJ whole genome shotgun (WGS) entry which is preliminary data.</text>
</comment>
<keyword evidence="3" id="KW-1185">Reference proteome</keyword>
<proteinExistence type="predicted"/>
<dbReference type="InterPro" id="IPR011009">
    <property type="entry name" value="Kinase-like_dom_sf"/>
</dbReference>
<dbReference type="EMBL" id="BAAARJ010000005">
    <property type="protein sequence ID" value="GAA2605541.1"/>
    <property type="molecule type" value="Genomic_DNA"/>
</dbReference>
<reference evidence="3" key="1">
    <citation type="journal article" date="2019" name="Int. J. Syst. Evol. Microbiol.">
        <title>The Global Catalogue of Microorganisms (GCM) 10K type strain sequencing project: providing services to taxonomists for standard genome sequencing and annotation.</title>
        <authorList>
            <consortium name="The Broad Institute Genomics Platform"/>
            <consortium name="The Broad Institute Genome Sequencing Center for Infectious Disease"/>
            <person name="Wu L."/>
            <person name="Ma J."/>
        </authorList>
    </citation>
    <scope>NUCLEOTIDE SEQUENCE [LARGE SCALE GENOMIC DNA]</scope>
    <source>
        <strain evidence="3">JCM 16373</strain>
    </source>
</reference>
<name>A0ABP6C714_9ACTN</name>
<sequence length="301" mass="33054">MWGVRNTKTAEPWIEQGLGPFGPAALKPYSRTRFATDGSALLKIYVGIDPEGRRQREVATVERAALWGISVPAVLATGNDEAESWTVFRTVDGSPCSVSTHSAIEEYIGHVVAVSGRLHRPIAGATPGSGWEARQASVASSHQFLLDQFSPRCRSLPWWAVLSEALQPIDSHPVVRLHGDLKPEHLLIDGERLHVVDWEASACGPAVLDYTDVVFHLVRDLLYGGMPPGRIPVDLLTRLPFSGPVLAWRLLLWLDRRRTRDIDLITAHDVYRLAAEEQAAASAYRSLAQSVALLRAAGVPR</sequence>
<evidence type="ECO:0000313" key="2">
    <source>
        <dbReference type="EMBL" id="GAA2605541.1"/>
    </source>
</evidence>
<feature type="domain" description="Aminoglycoside phosphotransferase" evidence="1">
    <location>
        <begin position="35"/>
        <end position="218"/>
    </location>
</feature>
<dbReference type="Gene3D" id="3.90.1200.10">
    <property type="match status" value="1"/>
</dbReference>
<gene>
    <name evidence="2" type="ORF">GCM10009863_18820</name>
</gene>
<dbReference type="InterPro" id="IPR002575">
    <property type="entry name" value="Aminoglycoside_PTrfase"/>
</dbReference>
<evidence type="ECO:0000259" key="1">
    <source>
        <dbReference type="Pfam" id="PF01636"/>
    </source>
</evidence>
<evidence type="ECO:0000313" key="3">
    <source>
        <dbReference type="Proteomes" id="UP001501447"/>
    </source>
</evidence>
<accession>A0ABP6C714</accession>
<dbReference type="SUPFAM" id="SSF56112">
    <property type="entry name" value="Protein kinase-like (PK-like)"/>
    <property type="match status" value="1"/>
</dbReference>